<dbReference type="Pfam" id="PF03767">
    <property type="entry name" value="Acid_phosphat_B"/>
    <property type="match status" value="1"/>
</dbReference>
<organism evidence="3 4">
    <name type="scientific">Parasponia andersonii</name>
    <name type="common">Sponia andersonii</name>
    <dbReference type="NCBI Taxonomy" id="3476"/>
    <lineage>
        <taxon>Eukaryota</taxon>
        <taxon>Viridiplantae</taxon>
        <taxon>Streptophyta</taxon>
        <taxon>Embryophyta</taxon>
        <taxon>Tracheophyta</taxon>
        <taxon>Spermatophyta</taxon>
        <taxon>Magnoliopsida</taxon>
        <taxon>eudicotyledons</taxon>
        <taxon>Gunneridae</taxon>
        <taxon>Pentapetalae</taxon>
        <taxon>rosids</taxon>
        <taxon>fabids</taxon>
        <taxon>Rosales</taxon>
        <taxon>Cannabaceae</taxon>
        <taxon>Parasponia</taxon>
    </lineage>
</organism>
<dbReference type="InterPro" id="IPR010028">
    <property type="entry name" value="Acid_phosphatase_pln"/>
</dbReference>
<dbReference type="AlphaFoldDB" id="A0A2P5ANQ5"/>
<reference evidence="4" key="1">
    <citation type="submission" date="2016-06" db="EMBL/GenBank/DDBJ databases">
        <title>Parallel loss of symbiosis genes in relatives of nitrogen-fixing non-legume Parasponia.</title>
        <authorList>
            <person name="Van Velzen R."/>
            <person name="Holmer R."/>
            <person name="Bu F."/>
            <person name="Rutten L."/>
            <person name="Van Zeijl A."/>
            <person name="Liu W."/>
            <person name="Santuari L."/>
            <person name="Cao Q."/>
            <person name="Sharma T."/>
            <person name="Shen D."/>
            <person name="Roswanjaya Y."/>
            <person name="Wardhani T."/>
            <person name="Kalhor M.S."/>
            <person name="Jansen J."/>
            <person name="Van den Hoogen J."/>
            <person name="Gungor B."/>
            <person name="Hartog M."/>
            <person name="Hontelez J."/>
            <person name="Verver J."/>
            <person name="Yang W.-C."/>
            <person name="Schijlen E."/>
            <person name="Repin R."/>
            <person name="Schilthuizen M."/>
            <person name="Schranz E."/>
            <person name="Heidstra R."/>
            <person name="Miyata K."/>
            <person name="Fedorova E."/>
            <person name="Kohlen W."/>
            <person name="Bisseling T."/>
            <person name="Smit S."/>
            <person name="Geurts R."/>
        </authorList>
    </citation>
    <scope>NUCLEOTIDE SEQUENCE [LARGE SCALE GENOMIC DNA]</scope>
    <source>
        <strain evidence="4">cv. WU1-14</strain>
    </source>
</reference>
<dbReference type="InterPro" id="IPR005519">
    <property type="entry name" value="Acid_phosphat_B-like"/>
</dbReference>
<gene>
    <name evidence="3" type="primary">PanVSP5</name>
    <name evidence="3" type="ORF">PanWU01x14_314500</name>
</gene>
<keyword evidence="2" id="KW-0812">Transmembrane</keyword>
<keyword evidence="4" id="KW-1185">Reference proteome</keyword>
<dbReference type="PANTHER" id="PTHR31284:SF24">
    <property type="entry name" value="ACID PHOSPHATASE"/>
    <property type="match status" value="1"/>
</dbReference>
<dbReference type="GO" id="GO:0003993">
    <property type="term" value="F:acid phosphatase activity"/>
    <property type="evidence" value="ECO:0007669"/>
    <property type="project" value="InterPro"/>
</dbReference>
<comment type="caution">
    <text evidence="3">The sequence shown here is derived from an EMBL/GenBank/DDBJ whole genome shotgun (WGS) entry which is preliminary data.</text>
</comment>
<keyword evidence="1" id="KW-0732">Signal</keyword>
<feature type="transmembrane region" description="Helical" evidence="2">
    <location>
        <begin position="42"/>
        <end position="61"/>
    </location>
</feature>
<sequence length="295" mass="33865">MTNCTKPHVTPFYSLDPNTNLEPYKSLYQHPSSMTLLRNKMAISQILLLCSLSLCIGLAFADCNILNQRTKNGLKISLKNYCESWRMNVEIHNIRQFEVVPEECNDYIVKYVTSTQYKVDSERALDESLVYLSTSCSLKKDGKDAWIFDVDDTLLSNVPYYKNYHNGGEKLNLTSLEEWQSQGKAPALDYSLKLFNEIKSRGLQIFLVSFRRECLRSDTIDNLMKVGFYGWKSLILRGAEDEQVSVQDYKAGARKKLISQGYRIWGIVGDQYSSIEGLPSAKRTFKLPNPMYYVS</sequence>
<dbReference type="PANTHER" id="PTHR31284">
    <property type="entry name" value="ACID PHOSPHATASE-LIKE PROTEIN"/>
    <property type="match status" value="1"/>
</dbReference>
<dbReference type="SUPFAM" id="SSF56784">
    <property type="entry name" value="HAD-like"/>
    <property type="match status" value="1"/>
</dbReference>
<evidence type="ECO:0000256" key="1">
    <source>
        <dbReference type="ARBA" id="ARBA00022729"/>
    </source>
</evidence>
<proteinExistence type="predicted"/>
<name>A0A2P5ANQ5_PARAD</name>
<dbReference type="InterPro" id="IPR023214">
    <property type="entry name" value="HAD_sf"/>
</dbReference>
<dbReference type="NCBIfam" id="TIGR01675">
    <property type="entry name" value="plant-AP"/>
    <property type="match status" value="1"/>
</dbReference>
<dbReference type="Gene3D" id="3.40.50.1000">
    <property type="entry name" value="HAD superfamily/HAD-like"/>
    <property type="match status" value="1"/>
</dbReference>
<dbReference type="CDD" id="cd07535">
    <property type="entry name" value="HAD_VSP"/>
    <property type="match status" value="1"/>
</dbReference>
<evidence type="ECO:0000256" key="2">
    <source>
        <dbReference type="SAM" id="Phobius"/>
    </source>
</evidence>
<protein>
    <submittedName>
        <fullName evidence="3">Acid phosphatase</fullName>
    </submittedName>
</protein>
<dbReference type="STRING" id="3476.A0A2P5ANQ5"/>
<evidence type="ECO:0000313" key="3">
    <source>
        <dbReference type="EMBL" id="PON38157.1"/>
    </source>
</evidence>
<accession>A0A2P5ANQ5</accession>
<dbReference type="InterPro" id="IPR036412">
    <property type="entry name" value="HAD-like_sf"/>
</dbReference>
<evidence type="ECO:0000313" key="4">
    <source>
        <dbReference type="Proteomes" id="UP000237105"/>
    </source>
</evidence>
<dbReference type="EMBL" id="JXTB01000504">
    <property type="protein sequence ID" value="PON38157.1"/>
    <property type="molecule type" value="Genomic_DNA"/>
</dbReference>
<dbReference type="OrthoDB" id="59415at2759"/>
<dbReference type="Proteomes" id="UP000237105">
    <property type="component" value="Unassembled WGS sequence"/>
</dbReference>
<keyword evidence="2" id="KW-0472">Membrane</keyword>
<keyword evidence="2" id="KW-1133">Transmembrane helix</keyword>